<sequence length="115" mass="11804">MSASYGSQSSKSETRTDSRQSQGSTLTAGQNLSITANGKNHNAQSGDIAITGSQLKAGKDLSLDAARDITLQSAQNSESTVGKNESRGGNVGVGIGAGSAVRHQRLGRRQCRQGA</sequence>
<feature type="region of interest" description="Disordered" evidence="2">
    <location>
        <begin position="1"/>
        <end position="46"/>
    </location>
</feature>
<dbReference type="EMBL" id="JAGETR010000145">
    <property type="protein sequence ID" value="MBO2007215.1"/>
    <property type="molecule type" value="Genomic_DNA"/>
</dbReference>
<gene>
    <name evidence="3" type="ORF">J4732_18740</name>
</gene>
<evidence type="ECO:0000313" key="3">
    <source>
        <dbReference type="EMBL" id="MBO2007215.1"/>
    </source>
</evidence>
<feature type="region of interest" description="Disordered" evidence="2">
    <location>
        <begin position="72"/>
        <end position="115"/>
    </location>
</feature>
<dbReference type="Pfam" id="PF13332">
    <property type="entry name" value="Fil_haemagg_2"/>
    <property type="match status" value="1"/>
</dbReference>
<dbReference type="GO" id="GO:0003824">
    <property type="term" value="F:catalytic activity"/>
    <property type="evidence" value="ECO:0007669"/>
    <property type="project" value="UniProtKB-ARBA"/>
</dbReference>
<accession>A0A939NPJ7</accession>
<proteinExistence type="predicted"/>
<dbReference type="InterPro" id="IPR025157">
    <property type="entry name" value="Hemagglutinin_rpt"/>
</dbReference>
<reference evidence="3" key="1">
    <citation type="submission" date="2021-03" db="EMBL/GenBank/DDBJ databases">
        <title>Molecular epidemiology and mechanisms of colistin and carbapenem resistance in Enterobacteriaceae from clinical isolates, the environment and porcine samples in Pretoria, South Africa.</title>
        <authorList>
            <person name="Bogoshi D."/>
            <person name="Mbelle N.M."/>
            <person name="Naidoo V."/>
            <person name="Osei Sekyere J."/>
        </authorList>
    </citation>
    <scope>NUCLEOTIDE SEQUENCE</scope>
    <source>
        <strain evidence="3">C080</strain>
    </source>
</reference>
<feature type="compositionally biased region" description="Basic residues" evidence="2">
    <location>
        <begin position="102"/>
        <end position="115"/>
    </location>
</feature>
<name>A0A939NPJ7_SERMA</name>
<evidence type="ECO:0000256" key="1">
    <source>
        <dbReference type="ARBA" id="ARBA00022656"/>
    </source>
</evidence>
<organism evidence="3">
    <name type="scientific">Serratia marcescens</name>
    <dbReference type="NCBI Taxonomy" id="615"/>
    <lineage>
        <taxon>Bacteria</taxon>
        <taxon>Pseudomonadati</taxon>
        <taxon>Pseudomonadota</taxon>
        <taxon>Gammaproteobacteria</taxon>
        <taxon>Enterobacterales</taxon>
        <taxon>Yersiniaceae</taxon>
        <taxon>Serratia</taxon>
    </lineage>
</organism>
<dbReference type="AlphaFoldDB" id="A0A939NPJ7"/>
<protein>
    <submittedName>
        <fullName evidence="3">Hemagglutinin repeat-containing protein</fullName>
    </submittedName>
</protein>
<feature type="compositionally biased region" description="Polar residues" evidence="2">
    <location>
        <begin position="19"/>
        <end position="45"/>
    </location>
</feature>
<evidence type="ECO:0000256" key="2">
    <source>
        <dbReference type="SAM" id="MobiDB-lite"/>
    </source>
</evidence>
<dbReference type="GO" id="GO:0090729">
    <property type="term" value="F:toxin activity"/>
    <property type="evidence" value="ECO:0007669"/>
    <property type="project" value="UniProtKB-KW"/>
</dbReference>
<keyword evidence="1" id="KW-0800">Toxin</keyword>
<feature type="compositionally biased region" description="Polar residues" evidence="2">
    <location>
        <begin position="1"/>
        <end position="11"/>
    </location>
</feature>
<feature type="compositionally biased region" description="Polar residues" evidence="2">
    <location>
        <begin position="72"/>
        <end position="83"/>
    </location>
</feature>
<comment type="caution">
    <text evidence="3">The sequence shown here is derived from an EMBL/GenBank/DDBJ whole genome shotgun (WGS) entry which is preliminary data.</text>
</comment>